<reference evidence="1" key="1">
    <citation type="submission" date="2019-04" db="EMBL/GenBank/DDBJ databases">
        <title>Friends and foes A comparative genomics study of 23 Aspergillus species from section Flavi.</title>
        <authorList>
            <consortium name="DOE Joint Genome Institute"/>
            <person name="Kjaerbolling I."/>
            <person name="Vesth T."/>
            <person name="Frisvad J.C."/>
            <person name="Nybo J.L."/>
            <person name="Theobald S."/>
            <person name="Kildgaard S."/>
            <person name="Isbrandt T."/>
            <person name="Kuo A."/>
            <person name="Sato A."/>
            <person name="Lyhne E.K."/>
            <person name="Kogle M.E."/>
            <person name="Wiebenga A."/>
            <person name="Kun R.S."/>
            <person name="Lubbers R.J."/>
            <person name="Makela M.R."/>
            <person name="Barry K."/>
            <person name="Chovatia M."/>
            <person name="Clum A."/>
            <person name="Daum C."/>
            <person name="Haridas S."/>
            <person name="He G."/>
            <person name="LaButti K."/>
            <person name="Lipzen A."/>
            <person name="Mondo S."/>
            <person name="Riley R."/>
            <person name="Salamov A."/>
            <person name="Simmons B.A."/>
            <person name="Magnuson J.K."/>
            <person name="Henrissat B."/>
            <person name="Mortensen U.H."/>
            <person name="Larsen T.O."/>
            <person name="Devries R.P."/>
            <person name="Grigoriev I.V."/>
            <person name="Machida M."/>
            <person name="Baker S.E."/>
            <person name="Andersen M.R."/>
        </authorList>
    </citation>
    <scope>NUCLEOTIDE SEQUENCE [LARGE SCALE GENOMIC DNA]</scope>
    <source>
        <strain evidence="1">CBS 121.62</strain>
    </source>
</reference>
<gene>
    <name evidence="1" type="ORF">BDV35DRAFT_382109</name>
</gene>
<dbReference type="VEuPathDB" id="FungiDB:F9C07_2231247"/>
<sequence length="393" mass="45104">MDYRLKQADVNLRHIPYKHFIVSPETRSATTIDTLSSSIRFWLYTKGFKRDEDIVRLQERGSSLAEALLMLMTLLPYRPAHIAGSSQKKTIIPSLTKRRGVFERDKLEHVKSLLTRLSILEKEINTDDPNAYFDVPEEHIGEIENALMQVSSEGPLENSTIEAAKEVRVRRILDAEMQLAEDPDAILEMAEEQLNEADNTPLHGLVQSPSRMPGGSSMRNIVSEPVFKTRMQLLNGGRYYNGCRRQNLRVDIYLPMNIIATINVNKYPQHRLLVRAELKQPGERHPNCWARNVLDSDAGARLAITITREEGDHFITVYATNNGYWAPYKANTFVDWLNGMGYVQISQTPRRYLHFQPHLLEGLPEELMYFVNGGYIDDKGVKFKNESERESRT</sequence>
<proteinExistence type="predicted"/>
<evidence type="ECO:0000313" key="1">
    <source>
        <dbReference type="EMBL" id="KAB8244704.1"/>
    </source>
</evidence>
<dbReference type="AlphaFoldDB" id="A0A5N6GT01"/>
<accession>A0A5N6GT01</accession>
<dbReference type="Proteomes" id="UP000325434">
    <property type="component" value="Unassembled WGS sequence"/>
</dbReference>
<dbReference type="EMBL" id="ML734623">
    <property type="protein sequence ID" value="KAB8244704.1"/>
    <property type="molecule type" value="Genomic_DNA"/>
</dbReference>
<protein>
    <submittedName>
        <fullName evidence="1">Uncharacterized protein</fullName>
    </submittedName>
</protein>
<organism evidence="1">
    <name type="scientific">Aspergillus flavus</name>
    <dbReference type="NCBI Taxonomy" id="5059"/>
    <lineage>
        <taxon>Eukaryota</taxon>
        <taxon>Fungi</taxon>
        <taxon>Dikarya</taxon>
        <taxon>Ascomycota</taxon>
        <taxon>Pezizomycotina</taxon>
        <taxon>Eurotiomycetes</taxon>
        <taxon>Eurotiomycetidae</taxon>
        <taxon>Eurotiales</taxon>
        <taxon>Aspergillaceae</taxon>
        <taxon>Aspergillus</taxon>
        <taxon>Aspergillus subgen. Circumdati</taxon>
    </lineage>
</organism>
<dbReference type="VEuPathDB" id="FungiDB:AFLA_005692"/>
<name>A0A5N6GT01_ASPFL</name>